<dbReference type="CDD" id="cd13578">
    <property type="entry name" value="PBP2_Bug27"/>
    <property type="match status" value="1"/>
</dbReference>
<evidence type="ECO:0000256" key="2">
    <source>
        <dbReference type="SAM" id="SignalP"/>
    </source>
</evidence>
<dbReference type="AlphaFoldDB" id="A0A931H8D0"/>
<dbReference type="InterPro" id="IPR042100">
    <property type="entry name" value="Bug_dom1"/>
</dbReference>
<evidence type="ECO:0000313" key="3">
    <source>
        <dbReference type="EMBL" id="MBG9390594.1"/>
    </source>
</evidence>
<dbReference type="Pfam" id="PF03401">
    <property type="entry name" value="TctC"/>
    <property type="match status" value="1"/>
</dbReference>
<protein>
    <submittedName>
        <fullName evidence="3">Tripartite tricarboxylate transporter substrate binding protein</fullName>
    </submittedName>
</protein>
<dbReference type="Gene3D" id="3.40.190.10">
    <property type="entry name" value="Periplasmic binding protein-like II"/>
    <property type="match status" value="1"/>
</dbReference>
<name>A0A931H8D0_9BURK</name>
<proteinExistence type="inferred from homology"/>
<dbReference type="InterPro" id="IPR005064">
    <property type="entry name" value="BUG"/>
</dbReference>
<keyword evidence="4" id="KW-1185">Reference proteome</keyword>
<evidence type="ECO:0000256" key="1">
    <source>
        <dbReference type="ARBA" id="ARBA00006987"/>
    </source>
</evidence>
<dbReference type="PIRSF" id="PIRSF017082">
    <property type="entry name" value="YflP"/>
    <property type="match status" value="1"/>
</dbReference>
<gene>
    <name evidence="3" type="ORF">I5803_21360</name>
</gene>
<organism evidence="3 4">
    <name type="scientific">Caenimonas aquaedulcis</name>
    <dbReference type="NCBI Taxonomy" id="2793270"/>
    <lineage>
        <taxon>Bacteria</taxon>
        <taxon>Pseudomonadati</taxon>
        <taxon>Pseudomonadota</taxon>
        <taxon>Betaproteobacteria</taxon>
        <taxon>Burkholderiales</taxon>
        <taxon>Comamonadaceae</taxon>
        <taxon>Caenimonas</taxon>
    </lineage>
</organism>
<keyword evidence="2" id="KW-0732">Signal</keyword>
<dbReference type="Gene3D" id="3.40.190.150">
    <property type="entry name" value="Bordetella uptake gene, domain 1"/>
    <property type="match status" value="1"/>
</dbReference>
<dbReference type="RefSeq" id="WP_196988325.1">
    <property type="nucleotide sequence ID" value="NZ_JADWYS010000001.1"/>
</dbReference>
<reference evidence="3" key="1">
    <citation type="submission" date="2020-11" db="EMBL/GenBank/DDBJ databases">
        <title>Bacterial whole genome sequence for Caenimonas sp. DR4.4.</title>
        <authorList>
            <person name="Le V."/>
            <person name="Ko S.-R."/>
            <person name="Ahn C.-Y."/>
            <person name="Oh H.-M."/>
        </authorList>
    </citation>
    <scope>NUCLEOTIDE SEQUENCE</scope>
    <source>
        <strain evidence="3">DR4.4</strain>
    </source>
</reference>
<comment type="similarity">
    <text evidence="1">Belongs to the UPF0065 (bug) family.</text>
</comment>
<accession>A0A931H8D0</accession>
<feature type="signal peptide" evidence="2">
    <location>
        <begin position="1"/>
        <end position="21"/>
    </location>
</feature>
<feature type="chain" id="PRO_5037159806" evidence="2">
    <location>
        <begin position="22"/>
        <end position="323"/>
    </location>
</feature>
<dbReference type="PANTHER" id="PTHR42928:SF5">
    <property type="entry name" value="BLR1237 PROTEIN"/>
    <property type="match status" value="1"/>
</dbReference>
<evidence type="ECO:0000313" key="4">
    <source>
        <dbReference type="Proteomes" id="UP000651050"/>
    </source>
</evidence>
<dbReference type="PANTHER" id="PTHR42928">
    <property type="entry name" value="TRICARBOXYLATE-BINDING PROTEIN"/>
    <property type="match status" value="1"/>
</dbReference>
<dbReference type="SUPFAM" id="SSF53850">
    <property type="entry name" value="Periplasmic binding protein-like II"/>
    <property type="match status" value="1"/>
</dbReference>
<dbReference type="EMBL" id="JADWYS010000001">
    <property type="protein sequence ID" value="MBG9390594.1"/>
    <property type="molecule type" value="Genomic_DNA"/>
</dbReference>
<comment type="caution">
    <text evidence="3">The sequence shown here is derived from an EMBL/GenBank/DDBJ whole genome shotgun (WGS) entry which is preliminary data.</text>
</comment>
<dbReference type="Proteomes" id="UP000651050">
    <property type="component" value="Unassembled WGS sequence"/>
</dbReference>
<sequence length="323" mass="33171">MTPLRCLAIAALCALAASVQAQPDTAGYPNRPITIVTPTTGGAADAVARTLSASMSKSLGVGVVVASRPGAGGNVASESVAHAAPDGYTLLLALGSMLTVNPALYAKPNFNPVSDFSPIGLVATTPYVLAVNPTVPAKNVRELVAHANAARDPLFYSSPGNGTPNHILGVLFNTAAGTKLQHVPYKTTGAATTDVISGQVSMTFGSMPSVLPFLRSGQLRGIAVSTAQRSAFAPGVPAMSETLPGFAFDAWYALLAPARTPKPVMDKLVGAVEQALKDKEVRAAYAQQNLDVATGTPAELSALIGQDLARWTAVIKSNDIKPD</sequence>